<name>A0A819T5M0_9BILA</name>
<accession>A0A819T5M0</accession>
<dbReference type="EMBL" id="CAJOBE010008700">
    <property type="protein sequence ID" value="CAF4067416.1"/>
    <property type="molecule type" value="Genomic_DNA"/>
</dbReference>
<feature type="non-terminal residue" evidence="2">
    <location>
        <position position="1"/>
    </location>
</feature>
<evidence type="ECO:0000256" key="1">
    <source>
        <dbReference type="SAM" id="MobiDB-lite"/>
    </source>
</evidence>
<comment type="caution">
    <text evidence="2">The sequence shown here is derived from an EMBL/GenBank/DDBJ whole genome shotgun (WGS) entry which is preliminary data.</text>
</comment>
<feature type="region of interest" description="Disordered" evidence="1">
    <location>
        <begin position="50"/>
        <end position="81"/>
    </location>
</feature>
<proteinExistence type="predicted"/>
<evidence type="ECO:0000313" key="3">
    <source>
        <dbReference type="Proteomes" id="UP000663874"/>
    </source>
</evidence>
<sequence>MKSHKRINIVLNINIIVNERTSDIFQSVFYKDESTTVSGQSTVTTSVINLKLSPPTPSRQTETLHHHYHHHHHRPYRKVVG</sequence>
<evidence type="ECO:0000313" key="2">
    <source>
        <dbReference type="EMBL" id="CAF4067416.1"/>
    </source>
</evidence>
<feature type="compositionally biased region" description="Basic residues" evidence="1">
    <location>
        <begin position="66"/>
        <end position="81"/>
    </location>
</feature>
<organism evidence="2 3">
    <name type="scientific">Rotaria sordida</name>
    <dbReference type="NCBI Taxonomy" id="392033"/>
    <lineage>
        <taxon>Eukaryota</taxon>
        <taxon>Metazoa</taxon>
        <taxon>Spiralia</taxon>
        <taxon>Gnathifera</taxon>
        <taxon>Rotifera</taxon>
        <taxon>Eurotatoria</taxon>
        <taxon>Bdelloidea</taxon>
        <taxon>Philodinida</taxon>
        <taxon>Philodinidae</taxon>
        <taxon>Rotaria</taxon>
    </lineage>
</organism>
<dbReference type="AlphaFoldDB" id="A0A819T5M0"/>
<dbReference type="Proteomes" id="UP000663874">
    <property type="component" value="Unassembled WGS sequence"/>
</dbReference>
<protein>
    <submittedName>
        <fullName evidence="2">Uncharacterized protein</fullName>
    </submittedName>
</protein>
<gene>
    <name evidence="2" type="ORF">FNK824_LOCUS29610</name>
</gene>
<reference evidence="2" key="1">
    <citation type="submission" date="2021-02" db="EMBL/GenBank/DDBJ databases">
        <authorList>
            <person name="Nowell W R."/>
        </authorList>
    </citation>
    <scope>NUCLEOTIDE SEQUENCE</scope>
</reference>